<sequence>MAAFTVFAFGTGERSTVTKNIISQFSAACSSEHLNIEGPDWLGREVRGNAINAARRIVKWLSAQDSMDNSINLTGFSRGSVTCIHIANQLKEFESYLEHKARPLSARHSKLLNQLHSLKLNLFAIDPVAGMSDKSDLLARTIPDNVKNYIAILQMDEMRRDFKPQDITRTIIVSPTQTKVSMLPMYGNHSDNTKIKNKDMQSGAILSWYMLYYFLTQNGAQFKNNQIPPIIAQHLEQGIMELPENPDPKDLLKLCTLHHMEREHYLASGQMLNFYDGIPLPRIARTLKNHLKYYVKNSHFFTNQLERELLKISYPKTFNYLFEKNQFDERFPHDSASNKHDVVAELGTLKQEDPDLFERLYARGLSLNDQDISLGPPRGIYYLEPCSCIQQIIPHMVPDQIKQHDQVMNQLPQLESAIYRLCFRYQREKSELNFDSNRTLSTFVTSIRSQINFIVNNSPLSRDTKYHLILEAIEAHYTFLIKSNSSSELKFMLRNLLNMQGRTYQIHQQSLLNSALTGLVEALFFLVREIILFAGNLGYIGGAAFTCIGTLIQDLGRRVNEVLGETDYNPPKYTLSLLARLIEIIGYAIKNNFGLKALTEMITLYINTIKNTLVIAINTTEIERLDTKHSQRVEQIHGYHTNQSADSRLRLYDQPLNHASKQGQPPLEKMPPDSKTPASMDF</sequence>
<feature type="region of interest" description="Disordered" evidence="1">
    <location>
        <begin position="656"/>
        <end position="682"/>
    </location>
</feature>
<dbReference type="AlphaFoldDB" id="A0A378JSY0"/>
<evidence type="ECO:0000313" key="6">
    <source>
        <dbReference type="Proteomes" id="UP000254040"/>
    </source>
</evidence>
<evidence type="ECO:0000256" key="1">
    <source>
        <dbReference type="SAM" id="MobiDB-lite"/>
    </source>
</evidence>
<gene>
    <name evidence="3" type="ORF">Lmor_0187</name>
    <name evidence="4" type="ORF">NCTC12239_00030</name>
</gene>
<dbReference type="EMBL" id="LNYN01000005">
    <property type="protein sequence ID" value="KTD39075.1"/>
    <property type="molecule type" value="Genomic_DNA"/>
</dbReference>
<protein>
    <submittedName>
        <fullName evidence="4">Dot/Icm T4SS effector</fullName>
    </submittedName>
</protein>
<keyword evidence="5" id="KW-1185">Reference proteome</keyword>
<proteinExistence type="predicted"/>
<organism evidence="4 6">
    <name type="scientific">Legionella moravica</name>
    <dbReference type="NCBI Taxonomy" id="39962"/>
    <lineage>
        <taxon>Bacteria</taxon>
        <taxon>Pseudomonadati</taxon>
        <taxon>Pseudomonadota</taxon>
        <taxon>Gammaproteobacteria</taxon>
        <taxon>Legionellales</taxon>
        <taxon>Legionellaceae</taxon>
        <taxon>Legionella</taxon>
    </lineage>
</organism>
<dbReference type="EMBL" id="UGOG01000001">
    <property type="protein sequence ID" value="STX61127.1"/>
    <property type="molecule type" value="Genomic_DNA"/>
</dbReference>
<name>A0A378JSY0_9GAMM</name>
<evidence type="ECO:0000259" key="2">
    <source>
        <dbReference type="Pfam" id="PF18532"/>
    </source>
</evidence>
<reference evidence="3 5" key="1">
    <citation type="submission" date="2015-11" db="EMBL/GenBank/DDBJ databases">
        <title>Genomic analysis of 38 Legionella species identifies large and diverse effector repertoires.</title>
        <authorList>
            <person name="Burstein D."/>
            <person name="Amaro F."/>
            <person name="Zusman T."/>
            <person name="Lifshitz Z."/>
            <person name="Cohen O."/>
            <person name="Gilbert J.A."/>
            <person name="Pupko T."/>
            <person name="Shuman H.A."/>
            <person name="Segal G."/>
        </authorList>
    </citation>
    <scope>NUCLEOTIDE SEQUENCE [LARGE SCALE GENOMIC DNA]</scope>
    <source>
        <strain evidence="3 5">ATCC 43877</strain>
    </source>
</reference>
<evidence type="ECO:0000313" key="5">
    <source>
        <dbReference type="Proteomes" id="UP000054985"/>
    </source>
</evidence>
<dbReference type="Proteomes" id="UP000054985">
    <property type="component" value="Unassembled WGS sequence"/>
</dbReference>
<dbReference type="Pfam" id="PF18532">
    <property type="entry name" value="DUF5621"/>
    <property type="match status" value="1"/>
</dbReference>
<dbReference type="Gene3D" id="1.10.1240.80">
    <property type="match status" value="1"/>
</dbReference>
<reference evidence="4 6" key="2">
    <citation type="submission" date="2018-06" db="EMBL/GenBank/DDBJ databases">
        <authorList>
            <consortium name="Pathogen Informatics"/>
            <person name="Doyle S."/>
        </authorList>
    </citation>
    <scope>NUCLEOTIDE SEQUENCE [LARGE SCALE GENOMIC DNA]</scope>
    <source>
        <strain evidence="4 6">NCTC12239</strain>
    </source>
</reference>
<feature type="domain" description="DUF5621" evidence="2">
    <location>
        <begin position="249"/>
        <end position="384"/>
    </location>
</feature>
<evidence type="ECO:0000313" key="4">
    <source>
        <dbReference type="EMBL" id="STX61127.1"/>
    </source>
</evidence>
<evidence type="ECO:0000313" key="3">
    <source>
        <dbReference type="EMBL" id="KTD39075.1"/>
    </source>
</evidence>
<dbReference type="InterPro" id="IPR040945">
    <property type="entry name" value="DUF5621"/>
</dbReference>
<dbReference type="Proteomes" id="UP000254040">
    <property type="component" value="Unassembled WGS sequence"/>
</dbReference>
<accession>A0A378JSY0</accession>